<evidence type="ECO:0000259" key="1">
    <source>
        <dbReference type="Pfam" id="PF18962"/>
    </source>
</evidence>
<dbReference type="Pfam" id="PF18962">
    <property type="entry name" value="Por_Secre_tail"/>
    <property type="match status" value="1"/>
</dbReference>
<dbReference type="InterPro" id="IPR026444">
    <property type="entry name" value="Secre_tail"/>
</dbReference>
<gene>
    <name evidence="2" type="ORF">ABV298_10060</name>
</gene>
<dbReference type="EMBL" id="CP159289">
    <property type="protein sequence ID" value="XCH26710.1"/>
    <property type="molecule type" value="Genomic_DNA"/>
</dbReference>
<dbReference type="NCBIfam" id="TIGR04183">
    <property type="entry name" value="Por_Secre_tail"/>
    <property type="match status" value="1"/>
</dbReference>
<name>A0AAU8FSA4_9BACT</name>
<dbReference type="RefSeq" id="WP_353721993.1">
    <property type="nucleotide sequence ID" value="NZ_CP159289.1"/>
</dbReference>
<proteinExistence type="predicted"/>
<dbReference type="AlphaFoldDB" id="A0AAU8FSA4"/>
<reference evidence="2" key="1">
    <citation type="submission" date="2024-06" db="EMBL/GenBank/DDBJ databases">
        <title>Sequencing and assembly of the genome of Dyadobacter sp. strain 676, a symbiont of Cyamopsis tetragonoloba.</title>
        <authorList>
            <person name="Guro P."/>
            <person name="Sazanova A."/>
            <person name="Kuznetsova I."/>
            <person name="Belimov A."/>
            <person name="Safronova V."/>
        </authorList>
    </citation>
    <scope>NUCLEOTIDE SEQUENCE</scope>
    <source>
        <strain evidence="2">676</strain>
    </source>
</reference>
<feature type="domain" description="Secretion system C-terminal sorting" evidence="1">
    <location>
        <begin position="47"/>
        <end position="113"/>
    </location>
</feature>
<organism evidence="2">
    <name type="scientific">Dyadobacter sp. 676</name>
    <dbReference type="NCBI Taxonomy" id="3088362"/>
    <lineage>
        <taxon>Bacteria</taxon>
        <taxon>Pseudomonadati</taxon>
        <taxon>Bacteroidota</taxon>
        <taxon>Cytophagia</taxon>
        <taxon>Cytophagales</taxon>
        <taxon>Spirosomataceae</taxon>
        <taxon>Dyadobacter</taxon>
    </lineage>
</organism>
<evidence type="ECO:0000313" key="2">
    <source>
        <dbReference type="EMBL" id="XCH26710.1"/>
    </source>
</evidence>
<sequence>MQNNYGYSDNAPIAGNNYYRLKMVDRDGTFAFSQLRKVSWDGKALSVFPNPAADRLEMDVKDWSKVAKMSVMNASGNVIAERRSAEISGEKHMQLTSLKPGNYILKIEYLDGSSERTHFVKY</sequence>
<accession>A0AAU8FSA4</accession>
<protein>
    <submittedName>
        <fullName evidence="2">T9SS type A sorting domain-containing protein</fullName>
    </submittedName>
</protein>